<feature type="domain" description="C3H1-type" evidence="7">
    <location>
        <begin position="321"/>
        <end position="349"/>
    </location>
</feature>
<sequence length="626" mass="69006">MGCWFREVREGERVGGLEGRLSPSNVGDPTTRGDDGGDDGGDDDSGEEVTCGRLRLVAGCGINAGWSPRENWCSRELRVSVYYCGVQEGGDGKWKNMLYKLNMTRYKDSFESYIVAQEDTLGSPAAHGLRRRRRRGPQARRPGVLRVRHGGLRLDVPVAPPFYGRRLVGRSGSDELDWEVAGFSSREATIRWKEEVAVLPAHAFVASAEAMWQMSIREIDSMESGPYPERLGEPDCTYYLRTGLCRYGMTCRYNHPPNRQMAIATASIKGGYPERVGHPECQFYLRTGTCKFGATCKFHHPRDKAGIVGRVQLNVLGYPTRPNETECAYYMRTGVCKFGSTCKFHHPQPSNTLVSLRGSSVYPGVHSPTSQQSYSGGLTNWPLSRASFIASPRWQGLSSYAQVIVPQGLVQVPSWNTFPGQLGAVSSSESPLLMPRTSSFFGTSRQSETVAGAQGTVPSYRSNALPMGQYIMARDSVFPERPDQPECQFYMKTGDCKFGAACKFNHPRERMVPPPNCLLSPLGLPLRPGEPLCIFYSRYGICKFGAHCKFNHPMATPMGLYAYSLSPSSPVDVPMARNFLVSSSGPPPLEVPLEATTGKSRRLSLSDSRQIASGNESIQSEGSHHL</sequence>
<gene>
    <name evidence="8" type="ORF">ZIOFF_058044</name>
</gene>
<feature type="domain" description="C3H1-type" evidence="7">
    <location>
        <begin position="527"/>
        <end position="555"/>
    </location>
</feature>
<dbReference type="AlphaFoldDB" id="A0A8J5KLJ2"/>
<dbReference type="PROSITE" id="PS50103">
    <property type="entry name" value="ZF_C3H1"/>
    <property type="match status" value="5"/>
</dbReference>
<evidence type="ECO:0000313" key="9">
    <source>
        <dbReference type="Proteomes" id="UP000734854"/>
    </source>
</evidence>
<dbReference type="InterPro" id="IPR000571">
    <property type="entry name" value="Znf_CCCH"/>
</dbReference>
<dbReference type="SMART" id="SM00356">
    <property type="entry name" value="ZnF_C3H1"/>
    <property type="match status" value="5"/>
</dbReference>
<accession>A0A8J5KLJ2</accession>
<feature type="zinc finger region" description="C3H1-type" evidence="5">
    <location>
        <begin position="481"/>
        <end position="509"/>
    </location>
</feature>
<proteinExistence type="predicted"/>
<evidence type="ECO:0000256" key="1">
    <source>
        <dbReference type="ARBA" id="ARBA00022723"/>
    </source>
</evidence>
<feature type="region of interest" description="Disordered" evidence="6">
    <location>
        <begin position="595"/>
        <end position="626"/>
    </location>
</feature>
<dbReference type="EMBL" id="JACMSC010000016">
    <property type="protein sequence ID" value="KAG6481443.1"/>
    <property type="molecule type" value="Genomic_DNA"/>
</dbReference>
<keyword evidence="2 5" id="KW-0863">Zinc-finger</keyword>
<feature type="zinc finger region" description="C3H1-type" evidence="5">
    <location>
        <begin position="230"/>
        <end position="258"/>
    </location>
</feature>
<keyword evidence="1 5" id="KW-0479">Metal-binding</keyword>
<feature type="domain" description="C3H1-type" evidence="7">
    <location>
        <begin position="481"/>
        <end position="509"/>
    </location>
</feature>
<evidence type="ECO:0000256" key="5">
    <source>
        <dbReference type="PROSITE-ProRule" id="PRU00723"/>
    </source>
</evidence>
<dbReference type="Gene3D" id="2.30.30.1190">
    <property type="match status" value="1"/>
</dbReference>
<comment type="caution">
    <text evidence="8">The sequence shown here is derived from an EMBL/GenBank/DDBJ whole genome shotgun (WGS) entry which is preliminary data.</text>
</comment>
<evidence type="ECO:0000259" key="7">
    <source>
        <dbReference type="PROSITE" id="PS50103"/>
    </source>
</evidence>
<reference evidence="8 9" key="1">
    <citation type="submission" date="2020-08" db="EMBL/GenBank/DDBJ databases">
        <title>Plant Genome Project.</title>
        <authorList>
            <person name="Zhang R.-G."/>
        </authorList>
    </citation>
    <scope>NUCLEOTIDE SEQUENCE [LARGE SCALE GENOMIC DNA]</scope>
    <source>
        <tissue evidence="8">Rhizome</tissue>
    </source>
</reference>
<protein>
    <recommendedName>
        <fullName evidence="7">C3H1-type domain-containing protein</fullName>
    </recommendedName>
</protein>
<dbReference type="Gene3D" id="4.10.1000.10">
    <property type="entry name" value="Zinc finger, CCCH-type"/>
    <property type="match status" value="2"/>
</dbReference>
<evidence type="ECO:0000256" key="2">
    <source>
        <dbReference type="ARBA" id="ARBA00022771"/>
    </source>
</evidence>
<name>A0A8J5KLJ2_ZINOF</name>
<feature type="domain" description="C3H1-type" evidence="7">
    <location>
        <begin position="230"/>
        <end position="258"/>
    </location>
</feature>
<dbReference type="InterPro" id="IPR036855">
    <property type="entry name" value="Znf_CCCH_sf"/>
</dbReference>
<dbReference type="Pfam" id="PF00642">
    <property type="entry name" value="zf-CCCH"/>
    <property type="match status" value="5"/>
</dbReference>
<feature type="compositionally biased region" description="Acidic residues" evidence="6">
    <location>
        <begin position="36"/>
        <end position="47"/>
    </location>
</feature>
<feature type="zinc finger region" description="C3H1-type" evidence="5">
    <location>
        <begin position="275"/>
        <end position="303"/>
    </location>
</feature>
<keyword evidence="4" id="KW-0238">DNA-binding</keyword>
<evidence type="ECO:0000313" key="8">
    <source>
        <dbReference type="EMBL" id="KAG6481443.1"/>
    </source>
</evidence>
<dbReference type="SUPFAM" id="SSF90229">
    <property type="entry name" value="CCCH zinc finger"/>
    <property type="match status" value="5"/>
</dbReference>
<dbReference type="GO" id="GO:0008270">
    <property type="term" value="F:zinc ion binding"/>
    <property type="evidence" value="ECO:0007669"/>
    <property type="project" value="UniProtKB-KW"/>
</dbReference>
<evidence type="ECO:0000256" key="4">
    <source>
        <dbReference type="ARBA" id="ARBA00023125"/>
    </source>
</evidence>
<evidence type="ECO:0000256" key="3">
    <source>
        <dbReference type="ARBA" id="ARBA00022833"/>
    </source>
</evidence>
<dbReference type="GO" id="GO:0003729">
    <property type="term" value="F:mRNA binding"/>
    <property type="evidence" value="ECO:0007669"/>
    <property type="project" value="UniProtKB-ARBA"/>
</dbReference>
<feature type="zinc finger region" description="C3H1-type" evidence="5">
    <location>
        <begin position="321"/>
        <end position="349"/>
    </location>
</feature>
<dbReference type="GO" id="GO:0003677">
    <property type="term" value="F:DNA binding"/>
    <property type="evidence" value="ECO:0007669"/>
    <property type="project" value="UniProtKB-KW"/>
</dbReference>
<feature type="compositionally biased region" description="Polar residues" evidence="6">
    <location>
        <begin position="603"/>
        <end position="626"/>
    </location>
</feature>
<dbReference type="InterPro" id="IPR050974">
    <property type="entry name" value="Plant_ZF_CCCH"/>
</dbReference>
<feature type="region of interest" description="Disordered" evidence="6">
    <location>
        <begin position="15"/>
        <end position="47"/>
    </location>
</feature>
<dbReference type="Proteomes" id="UP000734854">
    <property type="component" value="Unassembled WGS sequence"/>
</dbReference>
<evidence type="ECO:0000256" key="6">
    <source>
        <dbReference type="SAM" id="MobiDB-lite"/>
    </source>
</evidence>
<organism evidence="8 9">
    <name type="scientific">Zingiber officinale</name>
    <name type="common">Ginger</name>
    <name type="synonym">Amomum zingiber</name>
    <dbReference type="NCBI Taxonomy" id="94328"/>
    <lineage>
        <taxon>Eukaryota</taxon>
        <taxon>Viridiplantae</taxon>
        <taxon>Streptophyta</taxon>
        <taxon>Embryophyta</taxon>
        <taxon>Tracheophyta</taxon>
        <taxon>Spermatophyta</taxon>
        <taxon>Magnoliopsida</taxon>
        <taxon>Liliopsida</taxon>
        <taxon>Zingiberales</taxon>
        <taxon>Zingiberaceae</taxon>
        <taxon>Zingiber</taxon>
    </lineage>
</organism>
<dbReference type="PANTHER" id="PTHR12506">
    <property type="entry name" value="PROTEIN PHOSPHATASE RELATED"/>
    <property type="match status" value="1"/>
</dbReference>
<feature type="domain" description="C3H1-type" evidence="7">
    <location>
        <begin position="275"/>
        <end position="303"/>
    </location>
</feature>
<keyword evidence="3 5" id="KW-0862">Zinc</keyword>
<feature type="zinc finger region" description="C3H1-type" evidence="5">
    <location>
        <begin position="527"/>
        <end position="555"/>
    </location>
</feature>
<dbReference type="PANTHER" id="PTHR12506:SF46">
    <property type="entry name" value="ZINC FINGER CCCH DOMAIN-CONTAINING PROTEIN 12"/>
    <property type="match status" value="1"/>
</dbReference>
<keyword evidence="9" id="KW-1185">Reference proteome</keyword>